<keyword evidence="7" id="KW-0720">Serine protease</keyword>
<evidence type="ECO:0000256" key="6">
    <source>
        <dbReference type="ARBA" id="ARBA00022801"/>
    </source>
</evidence>
<evidence type="ECO:0000256" key="1">
    <source>
        <dbReference type="ARBA" id="ARBA00004613"/>
    </source>
</evidence>
<evidence type="ECO:0000256" key="4">
    <source>
        <dbReference type="ARBA" id="ARBA00022729"/>
    </source>
</evidence>
<dbReference type="Gene3D" id="2.40.10.10">
    <property type="entry name" value="Trypsin-like serine proteases"/>
    <property type="match status" value="1"/>
</dbReference>
<dbReference type="VEuPathDB" id="VectorBase:AAEL013703"/>
<evidence type="ECO:0000256" key="3">
    <source>
        <dbReference type="ARBA" id="ARBA00022670"/>
    </source>
</evidence>
<dbReference type="PaxDb" id="7159-AAEL013703-PA"/>
<evidence type="ECO:0000313" key="16">
    <source>
        <dbReference type="EMBL" id="EAT34034.1"/>
    </source>
</evidence>
<evidence type="ECO:0000313" key="17">
    <source>
        <dbReference type="Proteomes" id="UP000682892"/>
    </source>
</evidence>
<dbReference type="CDD" id="cd00190">
    <property type="entry name" value="Tryp_SPc"/>
    <property type="match status" value="1"/>
</dbReference>
<dbReference type="InterPro" id="IPR001314">
    <property type="entry name" value="Peptidase_S1A"/>
</dbReference>
<dbReference type="GO" id="GO:0007586">
    <property type="term" value="P:digestion"/>
    <property type="evidence" value="ECO:0007669"/>
    <property type="project" value="UniProtKB-KW"/>
</dbReference>
<dbReference type="PROSITE" id="PS00134">
    <property type="entry name" value="TRYPSIN_HIS"/>
    <property type="match status" value="1"/>
</dbReference>
<keyword evidence="9" id="KW-1015">Disulfide bond</keyword>
<dbReference type="InterPro" id="IPR043504">
    <property type="entry name" value="Peptidase_S1_PA_chymotrypsin"/>
</dbReference>
<dbReference type="EC" id="3.4.21.4" evidence="12"/>
<evidence type="ECO:0000256" key="10">
    <source>
        <dbReference type="ARBA" id="ARBA00024195"/>
    </source>
</evidence>
<keyword evidence="4" id="KW-0732">Signal</keyword>
<dbReference type="OMA" id="HEWYDED"/>
<feature type="domain" description="Peptidase S1" evidence="15">
    <location>
        <begin position="49"/>
        <end position="275"/>
    </location>
</feature>
<evidence type="ECO:0000256" key="13">
    <source>
        <dbReference type="ARBA" id="ARBA00060213"/>
    </source>
</evidence>
<dbReference type="Pfam" id="PF00089">
    <property type="entry name" value="Trypsin"/>
    <property type="match status" value="1"/>
</dbReference>
<dbReference type="PhylomeDB" id="Q16ID2"/>
<dbReference type="AlphaFoldDB" id="Q16ID2"/>
<dbReference type="SMART" id="SM00020">
    <property type="entry name" value="Tryp_SPc"/>
    <property type="match status" value="1"/>
</dbReference>
<keyword evidence="3" id="KW-0645">Protease</keyword>
<evidence type="ECO:0000256" key="12">
    <source>
        <dbReference type="ARBA" id="ARBA00038868"/>
    </source>
</evidence>
<reference evidence="16" key="1">
    <citation type="submission" date="2005-10" db="EMBL/GenBank/DDBJ databases">
        <authorList>
            <person name="Loftus B.J."/>
            <person name="Nene V.M."/>
            <person name="Hannick L.I."/>
            <person name="Bidwell S."/>
            <person name="Haas B."/>
            <person name="Amedeo P."/>
            <person name="Orvis J."/>
            <person name="Wortman J.R."/>
            <person name="White O.R."/>
            <person name="Salzberg S."/>
            <person name="Shumway M."/>
            <person name="Koo H."/>
            <person name="Zhao Y."/>
            <person name="Holmes M."/>
            <person name="Miller J."/>
            <person name="Schatz M."/>
            <person name="Pop M."/>
            <person name="Pai G."/>
            <person name="Utterback T."/>
            <person name="Rogers Y.-H."/>
            <person name="Kravitz S."/>
            <person name="Fraser C.M."/>
        </authorList>
    </citation>
    <scope>NUCLEOTIDE SEQUENCE</scope>
    <source>
        <strain evidence="16">Liverpool</strain>
    </source>
</reference>
<keyword evidence="2" id="KW-0964">Secreted</keyword>
<dbReference type="PANTHER" id="PTHR24276">
    <property type="entry name" value="POLYSERASE-RELATED"/>
    <property type="match status" value="1"/>
</dbReference>
<dbReference type="MEROPS" id="S01.130"/>
<keyword evidence="14" id="KW-0812">Transmembrane</keyword>
<reference evidence="16" key="3">
    <citation type="submission" date="2012-09" db="EMBL/GenBank/DDBJ databases">
        <authorList>
            <consortium name="VectorBase"/>
        </authorList>
    </citation>
    <scope>NUCLEOTIDE SEQUENCE</scope>
    <source>
        <strain evidence="16">Liverpool</strain>
    </source>
</reference>
<comment type="subcellular location">
    <subcellularLocation>
        <location evidence="1">Secreted</location>
    </subcellularLocation>
</comment>
<comment type="similarity">
    <text evidence="10">Belongs to the peptidase S1 family. CLIP subfamily.</text>
</comment>
<accession>Q16ID2</accession>
<dbReference type="InterPro" id="IPR018114">
    <property type="entry name" value="TRYPSIN_HIS"/>
</dbReference>
<evidence type="ECO:0000259" key="15">
    <source>
        <dbReference type="PROSITE" id="PS50240"/>
    </source>
</evidence>
<organism evidence="16 17">
    <name type="scientific">Aedes aegypti</name>
    <name type="common">Yellowfever mosquito</name>
    <name type="synonym">Culex aegypti</name>
    <dbReference type="NCBI Taxonomy" id="7159"/>
    <lineage>
        <taxon>Eukaryota</taxon>
        <taxon>Metazoa</taxon>
        <taxon>Ecdysozoa</taxon>
        <taxon>Arthropoda</taxon>
        <taxon>Hexapoda</taxon>
        <taxon>Insecta</taxon>
        <taxon>Pterygota</taxon>
        <taxon>Neoptera</taxon>
        <taxon>Endopterygota</taxon>
        <taxon>Diptera</taxon>
        <taxon>Nematocera</taxon>
        <taxon>Culicoidea</taxon>
        <taxon>Culicidae</taxon>
        <taxon>Culicinae</taxon>
        <taxon>Aedini</taxon>
        <taxon>Aedes</taxon>
        <taxon>Stegomyia</taxon>
    </lineage>
</organism>
<dbReference type="Proteomes" id="UP000682892">
    <property type="component" value="Chromosome 3"/>
</dbReference>
<keyword evidence="6" id="KW-0378">Hydrolase</keyword>
<protein>
    <recommendedName>
        <fullName evidence="12">trypsin</fullName>
        <ecNumber evidence="12">3.4.21.4</ecNumber>
    </recommendedName>
</protein>
<dbReference type="FunFam" id="2.40.10.10:FF:000077">
    <property type="entry name" value="Predicted protein"/>
    <property type="match status" value="1"/>
</dbReference>
<dbReference type="SUPFAM" id="SSF50494">
    <property type="entry name" value="Trypsin-like serine proteases"/>
    <property type="match status" value="1"/>
</dbReference>
<feature type="transmembrane region" description="Helical" evidence="14">
    <location>
        <begin position="20"/>
        <end position="42"/>
    </location>
</feature>
<evidence type="ECO:0000256" key="11">
    <source>
        <dbReference type="ARBA" id="ARBA00036320"/>
    </source>
</evidence>
<dbReference type="PRINTS" id="PR00722">
    <property type="entry name" value="CHYMOTRYPSIN"/>
</dbReference>
<evidence type="ECO:0000256" key="14">
    <source>
        <dbReference type="SAM" id="Phobius"/>
    </source>
</evidence>
<dbReference type="STRING" id="7159.Q16ID2"/>
<keyword evidence="14" id="KW-1133">Transmembrane helix</keyword>
<keyword evidence="8" id="KW-0865">Zymogen</keyword>
<evidence type="ECO:0000256" key="7">
    <source>
        <dbReference type="ARBA" id="ARBA00022825"/>
    </source>
</evidence>
<evidence type="ECO:0000256" key="5">
    <source>
        <dbReference type="ARBA" id="ARBA00022757"/>
    </source>
</evidence>
<evidence type="ECO:0000256" key="2">
    <source>
        <dbReference type="ARBA" id="ARBA00022525"/>
    </source>
</evidence>
<dbReference type="OrthoDB" id="10059102at2759"/>
<evidence type="ECO:0000256" key="9">
    <source>
        <dbReference type="ARBA" id="ARBA00023157"/>
    </source>
</evidence>
<comment type="catalytic activity">
    <reaction evidence="11">
        <text>Preferential cleavage: Arg-|-Xaa, Lys-|-Xaa.</text>
        <dbReference type="EC" id="3.4.21.4"/>
    </reaction>
</comment>
<dbReference type="KEGG" id="aag:5578505"/>
<dbReference type="InterPro" id="IPR001254">
    <property type="entry name" value="Trypsin_dom"/>
</dbReference>
<sequence length="276" mass="29829">TRVKPRPISSLPIQLSSYLHWAMFSFAVTVNLILLATVSYALPNNRHRIISGNEIDIAKVPFLASLSNGSGHYCGGSIISERWILTAAHCIGDPTSTDLAVRVGSSRHANGGQLVRVRRIVQHHLWNPSTIDYDFALLELAEVLELGKELQAVELPVKDEDVANGKLLLVSGWGKTESGSSSNSATLRAVEVPVVNQKKCEKMYSDFVQVTPRMLCAGHAEGGKDMCNEDSGGPLVDENKQVGVVSWSKECAAVGNPGVYARVAAVRDWIEKVAGV</sequence>
<keyword evidence="14" id="KW-0472">Membrane</keyword>
<keyword evidence="5" id="KW-0222">Digestion</keyword>
<reference evidence="16" key="2">
    <citation type="journal article" date="2007" name="Science">
        <title>Genome sequence of Aedes aegypti, a major arbovirus vector.</title>
        <authorList>
            <person name="Nene V."/>
            <person name="Wortman J.R."/>
            <person name="Lawson D."/>
            <person name="Haas B."/>
            <person name="Kodira C."/>
            <person name="Tu Z.J."/>
            <person name="Loftus B."/>
            <person name="Xi Z."/>
            <person name="Megy K."/>
            <person name="Grabherr M."/>
            <person name="Ren Q."/>
            <person name="Zdobnov E.M."/>
            <person name="Lobo N.F."/>
            <person name="Campbell K.S."/>
            <person name="Brown S.E."/>
            <person name="Bonaldo M.F."/>
            <person name="Zhu J."/>
            <person name="Sinkins S.P."/>
            <person name="Hogenkamp D.G."/>
            <person name="Amedeo P."/>
            <person name="Arensburger P."/>
            <person name="Atkinson P.W."/>
            <person name="Bidwell S."/>
            <person name="Biedler J."/>
            <person name="Birney E."/>
            <person name="Bruggner R.V."/>
            <person name="Costas J."/>
            <person name="Coy M.R."/>
            <person name="Crabtree J."/>
            <person name="Crawford M."/>
            <person name="Debruyn B."/>
            <person name="Decaprio D."/>
            <person name="Eiglmeier K."/>
            <person name="Eisenstadt E."/>
            <person name="El-Dorry H."/>
            <person name="Gelbart W.M."/>
            <person name="Gomes S.L."/>
            <person name="Hammond M."/>
            <person name="Hannick L.I."/>
            <person name="Hogan J.R."/>
            <person name="Holmes M.H."/>
            <person name="Jaffe D."/>
            <person name="Johnston J.S."/>
            <person name="Kennedy R.C."/>
            <person name="Koo H."/>
            <person name="Kravitz S."/>
            <person name="Kriventseva E.V."/>
            <person name="Kulp D."/>
            <person name="Labutti K."/>
            <person name="Lee E."/>
            <person name="Li S."/>
            <person name="Lovin D.D."/>
            <person name="Mao C."/>
            <person name="Mauceli E."/>
            <person name="Menck C.F."/>
            <person name="Miller J.R."/>
            <person name="Montgomery P."/>
            <person name="Mori A."/>
            <person name="Nascimento A.L."/>
            <person name="Naveira H.F."/>
            <person name="Nusbaum C."/>
            <person name="O'leary S."/>
            <person name="Orvis J."/>
            <person name="Pertea M."/>
            <person name="Quesneville H."/>
            <person name="Reidenbach K.R."/>
            <person name="Rogers Y.H."/>
            <person name="Roth C.W."/>
            <person name="Schneider J.R."/>
            <person name="Schatz M."/>
            <person name="Shumway M."/>
            <person name="Stanke M."/>
            <person name="Stinson E.O."/>
            <person name="Tubio J.M."/>
            <person name="Vanzee J.P."/>
            <person name="Verjovski-Almeida S."/>
            <person name="Werner D."/>
            <person name="White O."/>
            <person name="Wyder S."/>
            <person name="Zeng Q."/>
            <person name="Zhao Q."/>
            <person name="Zhao Y."/>
            <person name="Hill C.A."/>
            <person name="Raikhel A.S."/>
            <person name="Soares M.B."/>
            <person name="Knudson D.L."/>
            <person name="Lee N.H."/>
            <person name="Galagan J."/>
            <person name="Salzberg S.L."/>
            <person name="Paulsen I.T."/>
            <person name="Dimopoulos G."/>
            <person name="Collins F.H."/>
            <person name="Birren B."/>
            <person name="Fraser-Liggett C.M."/>
            <person name="Severson D.W."/>
        </authorList>
    </citation>
    <scope>NUCLEOTIDE SEQUENCE [LARGE SCALE GENOMIC DNA]</scope>
    <source>
        <strain evidence="16">Liverpool</strain>
    </source>
</reference>
<dbReference type="GO" id="GO:0006508">
    <property type="term" value="P:proteolysis"/>
    <property type="evidence" value="ECO:0007669"/>
    <property type="project" value="UniProtKB-KW"/>
</dbReference>
<name>Q16ID2_AEDAE</name>
<dbReference type="EMBL" id="CH478086">
    <property type="protein sequence ID" value="EAT34034.1"/>
    <property type="molecule type" value="Genomic_DNA"/>
</dbReference>
<feature type="non-terminal residue" evidence="16">
    <location>
        <position position="1"/>
    </location>
</feature>
<dbReference type="GO" id="GO:0005576">
    <property type="term" value="C:extracellular region"/>
    <property type="evidence" value="ECO:0007669"/>
    <property type="project" value="UniProtKB-SubCell"/>
</dbReference>
<comment type="function">
    <text evidence="13">Major function may be to aid in digestion of the blood meal.</text>
</comment>
<dbReference type="GO" id="GO:0004252">
    <property type="term" value="F:serine-type endopeptidase activity"/>
    <property type="evidence" value="ECO:0007669"/>
    <property type="project" value="UniProtKB-EC"/>
</dbReference>
<dbReference type="InterPro" id="IPR009003">
    <property type="entry name" value="Peptidase_S1_PA"/>
</dbReference>
<dbReference type="eggNOG" id="KOG3627">
    <property type="taxonomic scope" value="Eukaryota"/>
</dbReference>
<gene>
    <name evidence="16" type="ORF">AaeL_AAEL013703</name>
</gene>
<dbReference type="HOGENOM" id="CLU_006842_7_0_1"/>
<dbReference type="PROSITE" id="PS50240">
    <property type="entry name" value="TRYPSIN_DOM"/>
    <property type="match status" value="1"/>
</dbReference>
<proteinExistence type="inferred from homology"/>
<evidence type="ECO:0000256" key="8">
    <source>
        <dbReference type="ARBA" id="ARBA00023145"/>
    </source>
</evidence>
<dbReference type="PANTHER" id="PTHR24276:SF97">
    <property type="entry name" value="GH13245P2-RELATED"/>
    <property type="match status" value="1"/>
</dbReference>
<dbReference type="InterPro" id="IPR050430">
    <property type="entry name" value="Peptidase_S1"/>
</dbReference>